<sequence length="182" mass="19689">MQIGYPTDVKHVAHIGWDGPSVNSPSWMNEFKSPPSFSSAPLCLPASAGEIKEDVSVKWVSEVDRSRRGERGSNSSARSLEDITKTPKHLSSVESPTCRERSERQKARRSSKSKESASSDQNHSPSLSLPDVPRNGRRKKTSRSKPNIAGETYKSPYSDPGSASSGTGSISISKDTGLCQTP</sequence>
<dbReference type="InterPro" id="IPR000095">
    <property type="entry name" value="CRIB_dom"/>
</dbReference>
<evidence type="ECO:0000259" key="2">
    <source>
        <dbReference type="PROSITE" id="PS50108"/>
    </source>
</evidence>
<reference evidence="3 4" key="1">
    <citation type="submission" date="2024-03" db="EMBL/GenBank/DDBJ databases">
        <authorList>
            <person name="Gkanogiannis A."/>
            <person name="Becerra Lopez-Lavalle L."/>
        </authorList>
    </citation>
    <scope>NUCLEOTIDE SEQUENCE [LARGE SCALE GENOMIC DNA]</scope>
</reference>
<feature type="domain" description="CRIB" evidence="2">
    <location>
        <begin position="3"/>
        <end position="16"/>
    </location>
</feature>
<evidence type="ECO:0000313" key="3">
    <source>
        <dbReference type="EMBL" id="CAK9328629.1"/>
    </source>
</evidence>
<feature type="region of interest" description="Disordered" evidence="1">
    <location>
        <begin position="60"/>
        <end position="182"/>
    </location>
</feature>
<feature type="region of interest" description="Disordered" evidence="1">
    <location>
        <begin position="23"/>
        <end position="43"/>
    </location>
</feature>
<evidence type="ECO:0000313" key="4">
    <source>
        <dbReference type="Proteomes" id="UP001642487"/>
    </source>
</evidence>
<accession>A0ABP0Z811</accession>
<gene>
    <name evidence="3" type="ORF">CITCOLO1_LOCUS21052</name>
</gene>
<dbReference type="PROSITE" id="PS50108">
    <property type="entry name" value="CRIB"/>
    <property type="match status" value="1"/>
</dbReference>
<proteinExistence type="predicted"/>
<evidence type="ECO:0000256" key="1">
    <source>
        <dbReference type="SAM" id="MobiDB-lite"/>
    </source>
</evidence>
<dbReference type="CDD" id="cd00132">
    <property type="entry name" value="CRIB"/>
    <property type="match status" value="1"/>
</dbReference>
<name>A0ABP0Z811_9ROSI</name>
<feature type="compositionally biased region" description="Basic and acidic residues" evidence="1">
    <location>
        <begin position="60"/>
        <end position="71"/>
    </location>
</feature>
<feature type="compositionally biased region" description="Low complexity" evidence="1">
    <location>
        <begin position="161"/>
        <end position="173"/>
    </location>
</feature>
<dbReference type="SMART" id="SM00285">
    <property type="entry name" value="PBD"/>
    <property type="match status" value="1"/>
</dbReference>
<dbReference type="PANTHER" id="PTHR46325:SF20">
    <property type="entry name" value="CRIB DOMAIN-CONTAINING PROTEIN RIC10"/>
    <property type="match status" value="1"/>
</dbReference>
<keyword evidence="4" id="KW-1185">Reference proteome</keyword>
<dbReference type="Pfam" id="PF00786">
    <property type="entry name" value="PBD"/>
    <property type="match status" value="1"/>
</dbReference>
<dbReference type="PANTHER" id="PTHR46325">
    <property type="entry name" value="CRIB DOMAIN-CONTAINING PROTEIN RIC8"/>
    <property type="match status" value="1"/>
</dbReference>
<dbReference type="EMBL" id="OZ021743">
    <property type="protein sequence ID" value="CAK9328629.1"/>
    <property type="molecule type" value="Genomic_DNA"/>
</dbReference>
<dbReference type="Proteomes" id="UP001642487">
    <property type="component" value="Chromosome 9"/>
</dbReference>
<protein>
    <recommendedName>
        <fullName evidence="2">CRIB domain-containing protein</fullName>
    </recommendedName>
</protein>
<organism evidence="3 4">
    <name type="scientific">Citrullus colocynthis</name>
    <name type="common">colocynth</name>
    <dbReference type="NCBI Taxonomy" id="252529"/>
    <lineage>
        <taxon>Eukaryota</taxon>
        <taxon>Viridiplantae</taxon>
        <taxon>Streptophyta</taxon>
        <taxon>Embryophyta</taxon>
        <taxon>Tracheophyta</taxon>
        <taxon>Spermatophyta</taxon>
        <taxon>Magnoliopsida</taxon>
        <taxon>eudicotyledons</taxon>
        <taxon>Gunneridae</taxon>
        <taxon>Pentapetalae</taxon>
        <taxon>rosids</taxon>
        <taxon>fabids</taxon>
        <taxon>Cucurbitales</taxon>
        <taxon>Cucurbitaceae</taxon>
        <taxon>Benincaseae</taxon>
        <taxon>Citrullus</taxon>
    </lineage>
</organism>